<evidence type="ECO:0000313" key="3">
    <source>
        <dbReference type="EMBL" id="OYD59760.1"/>
    </source>
</evidence>
<accession>A0A235FEE3</accession>
<dbReference type="Pfam" id="PF13439">
    <property type="entry name" value="Glyco_transf_4"/>
    <property type="match status" value="1"/>
</dbReference>
<dbReference type="SUPFAM" id="SSF53756">
    <property type="entry name" value="UDP-Glycosyltransferase/glycogen phosphorylase"/>
    <property type="match status" value="1"/>
</dbReference>
<gene>
    <name evidence="3" type="ORF">CGZ90_07730</name>
</gene>
<feature type="domain" description="Glycosyl transferase family 1" evidence="1">
    <location>
        <begin position="177"/>
        <end position="335"/>
    </location>
</feature>
<reference evidence="3 4" key="1">
    <citation type="submission" date="2017-07" db="EMBL/GenBank/DDBJ databases">
        <title>Fictibacillus sp. nov. GDSW-R2A3 Genome sequencing and assembly.</title>
        <authorList>
            <person name="Mayilraj S."/>
        </authorList>
    </citation>
    <scope>NUCLEOTIDE SEQUENCE [LARGE SCALE GENOMIC DNA]</scope>
    <source>
        <strain evidence="3 4">GDSW-R2A3</strain>
    </source>
</reference>
<feature type="domain" description="Glycosyltransferase subfamily 4-like N-terminal" evidence="2">
    <location>
        <begin position="13"/>
        <end position="169"/>
    </location>
</feature>
<dbReference type="Gene3D" id="3.40.50.2000">
    <property type="entry name" value="Glycogen Phosphorylase B"/>
    <property type="match status" value="2"/>
</dbReference>
<dbReference type="Pfam" id="PF00534">
    <property type="entry name" value="Glycos_transf_1"/>
    <property type="match status" value="1"/>
</dbReference>
<organism evidence="3 4">
    <name type="scientific">Fictibacillus aquaticus</name>
    <dbReference type="NCBI Taxonomy" id="2021314"/>
    <lineage>
        <taxon>Bacteria</taxon>
        <taxon>Bacillati</taxon>
        <taxon>Bacillota</taxon>
        <taxon>Bacilli</taxon>
        <taxon>Bacillales</taxon>
        <taxon>Fictibacillaceae</taxon>
        <taxon>Fictibacillus</taxon>
    </lineage>
</organism>
<proteinExistence type="predicted"/>
<evidence type="ECO:0000313" key="4">
    <source>
        <dbReference type="Proteomes" id="UP000215059"/>
    </source>
</evidence>
<name>A0A235FEE3_9BACL</name>
<dbReference type="OrthoDB" id="9804196at2"/>
<dbReference type="RefSeq" id="WP_094251721.1">
    <property type="nucleotide sequence ID" value="NZ_JBHLXL010000001.1"/>
</dbReference>
<comment type="caution">
    <text evidence="3">The sequence shown here is derived from an EMBL/GenBank/DDBJ whole genome shotgun (WGS) entry which is preliminary data.</text>
</comment>
<dbReference type="PANTHER" id="PTHR12526">
    <property type="entry name" value="GLYCOSYLTRANSFERASE"/>
    <property type="match status" value="1"/>
</dbReference>
<evidence type="ECO:0000259" key="2">
    <source>
        <dbReference type="Pfam" id="PF13439"/>
    </source>
</evidence>
<dbReference type="CDD" id="cd03801">
    <property type="entry name" value="GT4_PimA-like"/>
    <property type="match status" value="1"/>
</dbReference>
<dbReference type="Proteomes" id="UP000215059">
    <property type="component" value="Unassembled WGS sequence"/>
</dbReference>
<dbReference type="AlphaFoldDB" id="A0A235FEE3"/>
<keyword evidence="3" id="KW-0808">Transferase</keyword>
<dbReference type="GO" id="GO:0016757">
    <property type="term" value="F:glycosyltransferase activity"/>
    <property type="evidence" value="ECO:0007669"/>
    <property type="project" value="InterPro"/>
</dbReference>
<dbReference type="InterPro" id="IPR028098">
    <property type="entry name" value="Glyco_trans_4-like_N"/>
</dbReference>
<dbReference type="InterPro" id="IPR001296">
    <property type="entry name" value="Glyco_trans_1"/>
</dbReference>
<sequence>MKVLHVISGGETGGSKNHLLSLLDGLPQDEVMLCVFQKGALYDQAVALGIRTEVLQQSSRYDLSILTKLRQLIKAEKIDIVHSHGPRANLYCYMVSYAVSFRWITTVHSDPRDDFIRGGVKGRVFTAINMKILKRISHFFAVSERFKEMLVSFGIPASKITAIYNGIDFNNVPPVQIKREEIGLDEKHFAAIMVARLHPIKGHTEVFQAVQRIAAKHPEFRLLLVGDGPIKDELVREAEERGIVQNVLFLGFQKDVHSFFHMSDVELLASYSESFPLVLLEAARADTTIISTDVGGVKHLVPDNTFGWVIPVKDVDALEKALIEAIEKKNAGELEEMGKRLHAKASSEFSIQRLVNHTYSTYKEFMGIR</sequence>
<keyword evidence="4" id="KW-1185">Reference proteome</keyword>
<evidence type="ECO:0000259" key="1">
    <source>
        <dbReference type="Pfam" id="PF00534"/>
    </source>
</evidence>
<dbReference type="PANTHER" id="PTHR12526:SF638">
    <property type="entry name" value="SPORE COAT PROTEIN SA"/>
    <property type="match status" value="1"/>
</dbReference>
<protein>
    <submittedName>
        <fullName evidence="3">Glycosyltransferase</fullName>
    </submittedName>
</protein>
<dbReference type="EMBL" id="NOII01000001">
    <property type="protein sequence ID" value="OYD59760.1"/>
    <property type="molecule type" value="Genomic_DNA"/>
</dbReference>